<dbReference type="Proteomes" id="UP000324629">
    <property type="component" value="Unassembled WGS sequence"/>
</dbReference>
<dbReference type="PANTHER" id="PTHR13149">
    <property type="entry name" value="VACUOLAR PROTEIN SORTING-ASSOCIATED PROTEIN VPS25"/>
    <property type="match status" value="1"/>
</dbReference>
<dbReference type="PANTHER" id="PTHR13149:SF0">
    <property type="entry name" value="VACUOLAR PROTEIN-SORTING-ASSOCIATED PROTEIN 25"/>
    <property type="match status" value="1"/>
</dbReference>
<evidence type="ECO:0000313" key="9">
    <source>
        <dbReference type="Proteomes" id="UP000324629"/>
    </source>
</evidence>
<keyword evidence="4" id="KW-0813">Transport</keyword>
<protein>
    <recommendedName>
        <fullName evidence="3">Vacuolar protein-sorting-associated protein 25</fullName>
    </recommendedName>
    <alternativeName>
        <fullName evidence="7">ESCRT-II complex subunit VPS25</fullName>
    </alternativeName>
</protein>
<comment type="caution">
    <text evidence="8">The sequence shown here is derived from an EMBL/GenBank/DDBJ whole genome shotgun (WGS) entry which is preliminary data.</text>
</comment>
<evidence type="ECO:0000256" key="1">
    <source>
        <dbReference type="ARBA" id="ARBA00004496"/>
    </source>
</evidence>
<dbReference type="GO" id="GO:0005198">
    <property type="term" value="F:structural molecule activity"/>
    <property type="evidence" value="ECO:0007669"/>
    <property type="project" value="TreeGrafter"/>
</dbReference>
<evidence type="ECO:0000256" key="4">
    <source>
        <dbReference type="ARBA" id="ARBA00022448"/>
    </source>
</evidence>
<dbReference type="GO" id="GO:0043328">
    <property type="term" value="P:protein transport to vacuole involved in ubiquitin-dependent protein catabolic process via the multivesicular body sorting pathway"/>
    <property type="evidence" value="ECO:0007669"/>
    <property type="project" value="TreeGrafter"/>
</dbReference>
<name>A0A5J4P485_9TREM</name>
<dbReference type="SUPFAM" id="SSF46785">
    <property type="entry name" value="Winged helix' DNA-binding domain"/>
    <property type="match status" value="2"/>
</dbReference>
<evidence type="ECO:0000313" key="8">
    <source>
        <dbReference type="EMBL" id="KAA3682292.1"/>
    </source>
</evidence>
<dbReference type="InterPro" id="IPR008570">
    <property type="entry name" value="ESCRT-II_cplx_Vps25-sub"/>
</dbReference>
<keyword evidence="6" id="KW-0653">Protein transport</keyword>
<accession>A0A5J4P485</accession>
<dbReference type="InterPro" id="IPR036390">
    <property type="entry name" value="WH_DNA-bd_sf"/>
</dbReference>
<evidence type="ECO:0000256" key="5">
    <source>
        <dbReference type="ARBA" id="ARBA00022490"/>
    </source>
</evidence>
<evidence type="ECO:0000256" key="2">
    <source>
        <dbReference type="ARBA" id="ARBA00009674"/>
    </source>
</evidence>
<dbReference type="GO" id="GO:0016236">
    <property type="term" value="P:macroautophagy"/>
    <property type="evidence" value="ECO:0007669"/>
    <property type="project" value="UniProtKB-ARBA"/>
</dbReference>
<dbReference type="Pfam" id="PF05871">
    <property type="entry name" value="ESCRT-II"/>
    <property type="match status" value="1"/>
</dbReference>
<dbReference type="FunFam" id="1.10.10.10:FF:000141">
    <property type="entry name" value="vacuolar protein-sorting-associated protein 25"/>
    <property type="match status" value="1"/>
</dbReference>
<keyword evidence="9" id="KW-1185">Reference proteome</keyword>
<reference evidence="8 9" key="1">
    <citation type="journal article" date="2019" name="Gigascience">
        <title>Whole-genome sequence of the oriental lung fluke Paragonimus westermani.</title>
        <authorList>
            <person name="Oey H."/>
            <person name="Zakrzewski M."/>
            <person name="Narain K."/>
            <person name="Devi K.R."/>
            <person name="Agatsuma T."/>
            <person name="Nawaratna S."/>
            <person name="Gobert G.N."/>
            <person name="Jones M.K."/>
            <person name="Ragan M.A."/>
            <person name="McManus D.P."/>
            <person name="Krause L."/>
        </authorList>
    </citation>
    <scope>NUCLEOTIDE SEQUENCE [LARGE SCALE GENOMIC DNA]</scope>
    <source>
        <strain evidence="8 9">IND2009</strain>
    </source>
</reference>
<dbReference type="GO" id="GO:0000814">
    <property type="term" value="C:ESCRT II complex"/>
    <property type="evidence" value="ECO:0007669"/>
    <property type="project" value="InterPro"/>
</dbReference>
<evidence type="ECO:0000256" key="7">
    <source>
        <dbReference type="ARBA" id="ARBA00030094"/>
    </source>
</evidence>
<dbReference type="InterPro" id="IPR036388">
    <property type="entry name" value="WH-like_DNA-bd_sf"/>
</dbReference>
<dbReference type="EMBL" id="QNGE01000035">
    <property type="protein sequence ID" value="KAA3682292.1"/>
    <property type="molecule type" value="Genomic_DNA"/>
</dbReference>
<comment type="subcellular location">
    <subcellularLocation>
        <location evidence="1">Cytoplasm</location>
    </subcellularLocation>
</comment>
<sequence>MIHLPTTQVIFVHNLSLRWQLYFHHRFSDVPFSELCAHLPMSSQKFEWPWLYNFPPFFTLQPNAETRRKQQDAWCQLVLDYFRHKNVYNISITSIRDSSCSLFHNKSISRSANSDLISNVLDELHRRGNLEWIDKQRINARIIWRTPEEWADILFRWARDTGHGNSVCTLYELTDGEDTESEPFHGLDNTILLEALRCLQKRGKAELISDEGVKFLCV</sequence>
<dbReference type="Gene3D" id="1.10.10.10">
    <property type="entry name" value="Winged helix-like DNA-binding domain superfamily/Winged helix DNA-binding domain"/>
    <property type="match status" value="1"/>
</dbReference>
<proteinExistence type="inferred from homology"/>
<evidence type="ECO:0000256" key="3">
    <source>
        <dbReference type="ARBA" id="ARBA00017934"/>
    </source>
</evidence>
<evidence type="ECO:0000256" key="6">
    <source>
        <dbReference type="ARBA" id="ARBA00022927"/>
    </source>
</evidence>
<gene>
    <name evidence="8" type="ORF">DEA37_0013265</name>
</gene>
<dbReference type="InterPro" id="IPR014041">
    <property type="entry name" value="ESCRT-II_cplx_Vps25-sub_N"/>
</dbReference>
<dbReference type="Gene3D" id="1.10.10.570">
    <property type="entry name" value="Winged helix' DNA-binding domain. Chain C. Domain 1"/>
    <property type="match status" value="1"/>
</dbReference>
<dbReference type="GO" id="GO:0042803">
    <property type="term" value="F:protein homodimerization activity"/>
    <property type="evidence" value="ECO:0007669"/>
    <property type="project" value="TreeGrafter"/>
</dbReference>
<dbReference type="AlphaFoldDB" id="A0A5J4P485"/>
<keyword evidence="5" id="KW-0963">Cytoplasm</keyword>
<dbReference type="FunFam" id="1.10.10.570:FF:000003">
    <property type="entry name" value="Vacuolar protein-sorting-associated protein 25"/>
    <property type="match status" value="1"/>
</dbReference>
<comment type="similarity">
    <text evidence="2">Belongs to the VPS25 family.</text>
</comment>
<organism evidence="8 9">
    <name type="scientific">Paragonimus westermani</name>
    <dbReference type="NCBI Taxonomy" id="34504"/>
    <lineage>
        <taxon>Eukaryota</taxon>
        <taxon>Metazoa</taxon>
        <taxon>Spiralia</taxon>
        <taxon>Lophotrochozoa</taxon>
        <taxon>Platyhelminthes</taxon>
        <taxon>Trematoda</taxon>
        <taxon>Digenea</taxon>
        <taxon>Plagiorchiida</taxon>
        <taxon>Troglotremata</taxon>
        <taxon>Troglotrematidae</taxon>
        <taxon>Paragonimus</taxon>
    </lineage>
</organism>